<dbReference type="CDD" id="cd00118">
    <property type="entry name" value="LysM"/>
    <property type="match status" value="3"/>
</dbReference>
<dbReference type="PANTHER" id="PTHR34997">
    <property type="entry name" value="AM15"/>
    <property type="match status" value="1"/>
</dbReference>
<feature type="domain" description="LysM" evidence="5">
    <location>
        <begin position="387"/>
        <end position="434"/>
    </location>
</feature>
<dbReference type="SUPFAM" id="SSF54106">
    <property type="entry name" value="LysM domain"/>
    <property type="match status" value="3"/>
</dbReference>
<protein>
    <submittedName>
        <fullName evidence="6">LysM domain-containing protein</fullName>
    </submittedName>
</protein>
<dbReference type="GeneID" id="19892598"/>
<evidence type="ECO:0000256" key="2">
    <source>
        <dbReference type="ARBA" id="ARBA00023026"/>
    </source>
</evidence>
<feature type="chain" id="PRO_5003781074" evidence="4">
    <location>
        <begin position="20"/>
        <end position="563"/>
    </location>
</feature>
<dbReference type="AlphaFoldDB" id="J4VS66"/>
<dbReference type="PANTHER" id="PTHR34997:SF1">
    <property type="entry name" value="PEPTIDOGLYCAN-BINDING LYSIN DOMAIN"/>
    <property type="match status" value="1"/>
</dbReference>
<name>J4VS66_BEAB2</name>
<evidence type="ECO:0000256" key="1">
    <source>
        <dbReference type="ARBA" id="ARBA00022669"/>
    </source>
</evidence>
<proteinExistence type="inferred from homology"/>
<evidence type="ECO:0000313" key="6">
    <source>
        <dbReference type="EMBL" id="EJP61450.1"/>
    </source>
</evidence>
<comment type="similarity">
    <text evidence="3">Belongs to the secreted LysM effector family.</text>
</comment>
<dbReference type="RefSeq" id="XP_008602905.1">
    <property type="nucleotide sequence ID" value="XM_008604683.1"/>
</dbReference>
<evidence type="ECO:0000256" key="4">
    <source>
        <dbReference type="SAM" id="SignalP"/>
    </source>
</evidence>
<keyword evidence="7" id="KW-1185">Reference proteome</keyword>
<dbReference type="InterPro" id="IPR052210">
    <property type="entry name" value="LysM1-like"/>
</dbReference>
<organism evidence="6 7">
    <name type="scientific">Beauveria bassiana (strain ARSEF 2860)</name>
    <name type="common">White muscardine disease fungus</name>
    <name type="synonym">Tritirachium shiotae</name>
    <dbReference type="NCBI Taxonomy" id="655819"/>
    <lineage>
        <taxon>Eukaryota</taxon>
        <taxon>Fungi</taxon>
        <taxon>Dikarya</taxon>
        <taxon>Ascomycota</taxon>
        <taxon>Pezizomycotina</taxon>
        <taxon>Sordariomycetes</taxon>
        <taxon>Hypocreomycetidae</taxon>
        <taxon>Hypocreales</taxon>
        <taxon>Cordycipitaceae</taxon>
        <taxon>Beauveria</taxon>
    </lineage>
</organism>
<keyword evidence="1" id="KW-0147">Chitin-binding</keyword>
<keyword evidence="4" id="KW-0732">Signal</keyword>
<keyword evidence="2" id="KW-0843">Virulence</keyword>
<dbReference type="Pfam" id="PF01476">
    <property type="entry name" value="LysM"/>
    <property type="match status" value="3"/>
</dbReference>
<dbReference type="SMART" id="SM00257">
    <property type="entry name" value="LysM"/>
    <property type="match status" value="3"/>
</dbReference>
<evidence type="ECO:0000256" key="3">
    <source>
        <dbReference type="ARBA" id="ARBA00044955"/>
    </source>
</evidence>
<dbReference type="InParanoid" id="J4VS66"/>
<dbReference type="Gene3D" id="3.10.350.10">
    <property type="entry name" value="LysM domain"/>
    <property type="match status" value="3"/>
</dbReference>
<dbReference type="InterPro" id="IPR036779">
    <property type="entry name" value="LysM_dom_sf"/>
</dbReference>
<evidence type="ECO:0000313" key="7">
    <source>
        <dbReference type="Proteomes" id="UP000002762"/>
    </source>
</evidence>
<sequence length="563" mass="60494">MVALRNLALLLYALSAVLGQQFTDYVFPYESIGLSTQCLVAVNTTVRTCPASFVENTGLPDVSSASSFELLDVTSLKTLCESTCRDDLSKLRHLISSSCTTSQDVMAPPPGNIAYPGSLNPFFHQSQHRETRSLTHVCQQHLSSIDFSSRRGFIASKTHLHRASGHYCDLIAAQERNQTDPPTNAQNCSECAIAVQAKQLESPFGYNPDAASDFASTTLSCAVSTYGYATPTSFARNSTSGDPLPAPTCASGKTYVIQESDSCNSIAAAQKVSTEALISVNGLDVTCNFMPAVGTSLCLPLTCKTYQVQPDDSCAGITAAENITMGQLLAWNPIISPGCTTLTGWVGRYICLSSPVGTVQVSNGRSVTTDAPVPSNAHGSSNTHCGQWYTIRSGDTCASISLAFSITLDDLYFLNAGVDNKTCNNLWLGYSYCVKPVGTIETYPDCPVTVPSTTFAKPSPETPSSIPSFDPPALLPRASGTIDGCDLYKNAYPDIITSNNADLNSCRIWASFSDITLTQLVRWNPSLKHDDDCFVSSQYSYCVLKQDDMTGEQTTTITRTHSR</sequence>
<feature type="domain" description="LysM" evidence="5">
    <location>
        <begin position="304"/>
        <end position="352"/>
    </location>
</feature>
<dbReference type="OrthoDB" id="4869113at2759"/>
<reference evidence="6 7" key="1">
    <citation type="journal article" date="2012" name="Sci. Rep.">
        <title>Genomic perspectives on the evolution of fungal entomopathogenicity in Beauveria bassiana.</title>
        <authorList>
            <person name="Xiao G."/>
            <person name="Ying S.H."/>
            <person name="Zheng P."/>
            <person name="Wang Z.L."/>
            <person name="Zhang S."/>
            <person name="Xie X.Q."/>
            <person name="Shang Y."/>
            <person name="St Leger R.J."/>
            <person name="Zhao G.P."/>
            <person name="Wang C."/>
            <person name="Feng M.G."/>
        </authorList>
    </citation>
    <scope>NUCLEOTIDE SEQUENCE [LARGE SCALE GENOMIC DNA]</scope>
    <source>
        <strain evidence="6 7">ARSEF 2860</strain>
    </source>
</reference>
<dbReference type="InterPro" id="IPR018392">
    <property type="entry name" value="LysM"/>
</dbReference>
<dbReference type="EMBL" id="JH725208">
    <property type="protein sequence ID" value="EJP61450.1"/>
    <property type="molecule type" value="Genomic_DNA"/>
</dbReference>
<dbReference type="HOGENOM" id="CLU_010591_5_0_1"/>
<gene>
    <name evidence="6" type="ORF">BBA_09586</name>
</gene>
<feature type="signal peptide" evidence="4">
    <location>
        <begin position="1"/>
        <end position="19"/>
    </location>
</feature>
<dbReference type="PROSITE" id="PS51782">
    <property type="entry name" value="LYSM"/>
    <property type="match status" value="3"/>
</dbReference>
<accession>J4VS66</accession>
<dbReference type="STRING" id="655819.J4VS66"/>
<evidence type="ECO:0000259" key="5">
    <source>
        <dbReference type="PROSITE" id="PS51782"/>
    </source>
</evidence>
<feature type="domain" description="LysM" evidence="5">
    <location>
        <begin position="253"/>
        <end position="299"/>
    </location>
</feature>
<dbReference type="Proteomes" id="UP000002762">
    <property type="component" value="Unassembled WGS sequence"/>
</dbReference>
<dbReference type="GO" id="GO:0008061">
    <property type="term" value="F:chitin binding"/>
    <property type="evidence" value="ECO:0007669"/>
    <property type="project" value="UniProtKB-KW"/>
</dbReference>